<keyword evidence="2" id="KW-0732">Signal</keyword>
<evidence type="ECO:0000256" key="2">
    <source>
        <dbReference type="SAM" id="SignalP"/>
    </source>
</evidence>
<sequence length="876" mass="89430">MHARPSWHARRATSALLAALLAAASATALLLLPDPARAVAAAPAAGISITPAGYGPVQLGPLEGTAGSDEHGYCVQARVAASGAADAPQGLAHVDDPQLGAALARHRWATDDLTQAALGYEIHQRHERPGFVAGGDVAAVKVLLADATPQAVKDRAAQIMAEAAAEAGPWAGAAGTVSGSGGRTGEIRGIELRSAAGRPVVGASFTVTLTGPAVLDASGTRTYTGTTAGSPVALAWTATGNGTVGYSIVFPDAPRTTVTVVELPSNRQDQLTYGNRPAHDIAEITVPGEPFEVVKDFRPRATTSVRDTVVADGDPLVDVVTFTAAPGDTWVELDGVPVALPADVTWYGPYDSPQPQAAAAPAGAPVAGVERVVARGPGTTATTGAVRATGNGFYTAVVTIRRADAGPFAEYVREDFAAPWFEQVETAVNRFDLAHESQTREFNVVPGGRAFDRITVTGYPDDHGGFGGLGDWAADLGEATVTVYGPLAALPTTAEVPEGTPVHWTDTVAAVNGSFDVGYDDAHPVVAPARATHPGGDYFVFVYAFAGDDRVDAFVSPFDDPREAFYVPGPPEVVVPPSVVTRARATTTTGGSMHDVALVTGATDPGDHLVFRAYGPQDPDADPVCDEDALLWTSDAVPVAGAGLYDSGPAPAPDRAGAVSWVETLLAEDGTVRHTGTCGLPYETTLVTPDLAVRTEARAGAGVDGGAAAVGEGEPVVGDDLWDVVVVSGTVPAGATTVVDLFHTPEGEELVCADPVWTSEPIPLGRGAGEYVTGRYPTTAPGTYGFVERTTAADGTPLSAGTCGDPAETLTVAAPEPQAPAPEPEQPLAVTGADGALLSGAALVLVVAGVGVVAHRARLRRALDAAEDDDAAWPVA</sequence>
<proteinExistence type="predicted"/>
<keyword evidence="4" id="KW-1185">Reference proteome</keyword>
<keyword evidence="1" id="KW-0472">Membrane</keyword>
<evidence type="ECO:0000256" key="1">
    <source>
        <dbReference type="SAM" id="Phobius"/>
    </source>
</evidence>
<keyword evidence="1" id="KW-0812">Transmembrane</keyword>
<gene>
    <name evidence="3" type="ORF">Cpa01nite_22380</name>
</gene>
<dbReference type="AlphaFoldDB" id="A0A919PET0"/>
<comment type="caution">
    <text evidence="3">The sequence shown here is derived from an EMBL/GenBank/DDBJ whole genome shotgun (WGS) entry which is preliminary data.</text>
</comment>
<organism evidence="3 4">
    <name type="scientific">Cellulomonas pakistanensis</name>
    <dbReference type="NCBI Taxonomy" id="992287"/>
    <lineage>
        <taxon>Bacteria</taxon>
        <taxon>Bacillati</taxon>
        <taxon>Actinomycetota</taxon>
        <taxon>Actinomycetes</taxon>
        <taxon>Micrococcales</taxon>
        <taxon>Cellulomonadaceae</taxon>
        <taxon>Cellulomonas</taxon>
    </lineage>
</organism>
<evidence type="ECO:0000313" key="3">
    <source>
        <dbReference type="EMBL" id="GIG36857.1"/>
    </source>
</evidence>
<protein>
    <submittedName>
        <fullName evidence="3">Uncharacterized protein</fullName>
    </submittedName>
</protein>
<keyword evidence="1" id="KW-1133">Transmembrane helix</keyword>
<dbReference type="EMBL" id="BONO01000016">
    <property type="protein sequence ID" value="GIG36857.1"/>
    <property type="molecule type" value="Genomic_DNA"/>
</dbReference>
<feature type="chain" id="PRO_5039225619" evidence="2">
    <location>
        <begin position="29"/>
        <end position="876"/>
    </location>
</feature>
<reference evidence="3" key="1">
    <citation type="submission" date="2021-01" db="EMBL/GenBank/DDBJ databases">
        <title>Whole genome shotgun sequence of Cellulomonas pakistanensis NBRC 110800.</title>
        <authorList>
            <person name="Komaki H."/>
            <person name="Tamura T."/>
        </authorList>
    </citation>
    <scope>NUCLEOTIDE SEQUENCE</scope>
    <source>
        <strain evidence="3">NBRC 110800</strain>
    </source>
</reference>
<dbReference type="Proteomes" id="UP000642125">
    <property type="component" value="Unassembled WGS sequence"/>
</dbReference>
<name>A0A919PET0_9CELL</name>
<feature type="transmembrane region" description="Helical" evidence="1">
    <location>
        <begin position="835"/>
        <end position="854"/>
    </location>
</feature>
<accession>A0A919PET0</accession>
<feature type="signal peptide" evidence="2">
    <location>
        <begin position="1"/>
        <end position="28"/>
    </location>
</feature>
<evidence type="ECO:0000313" key="4">
    <source>
        <dbReference type="Proteomes" id="UP000642125"/>
    </source>
</evidence>
<dbReference type="RefSeq" id="WP_203668880.1">
    <property type="nucleotide sequence ID" value="NZ_BONO01000016.1"/>
</dbReference>